<feature type="domain" description="Protein kinase" evidence="2">
    <location>
        <begin position="28"/>
        <end position="291"/>
    </location>
</feature>
<dbReference type="SMART" id="SM00671">
    <property type="entry name" value="SEL1"/>
    <property type="match status" value="11"/>
</dbReference>
<keyword evidence="4" id="KW-1185">Reference proteome</keyword>
<dbReference type="InterPro" id="IPR011990">
    <property type="entry name" value="TPR-like_helical_dom_sf"/>
</dbReference>
<dbReference type="HOGENOM" id="CLU_000288_7_12_1"/>
<dbReference type="SUPFAM" id="SSF56112">
    <property type="entry name" value="Protein kinase-like (PK-like)"/>
    <property type="match status" value="1"/>
</dbReference>
<dbReference type="Pfam" id="PF08238">
    <property type="entry name" value="Sel1"/>
    <property type="match status" value="12"/>
</dbReference>
<dbReference type="InterPro" id="IPR006597">
    <property type="entry name" value="Sel1-like"/>
</dbReference>
<dbReference type="Pfam" id="PF07714">
    <property type="entry name" value="PK_Tyr_Ser-Thr"/>
    <property type="match status" value="1"/>
</dbReference>
<dbReference type="PROSITE" id="PS50011">
    <property type="entry name" value="PROTEIN_KINASE_DOM"/>
    <property type="match status" value="1"/>
</dbReference>
<accession>A0A015JMI3</accession>
<dbReference type="InterPro" id="IPR050767">
    <property type="entry name" value="Sel1_AlgK"/>
</dbReference>
<reference evidence="3 4" key="1">
    <citation type="submission" date="2014-02" db="EMBL/GenBank/DDBJ databases">
        <title>Single nucleus genome sequencing reveals high similarity among nuclei of an endomycorrhizal fungus.</title>
        <authorList>
            <person name="Lin K."/>
            <person name="Geurts R."/>
            <person name="Zhang Z."/>
            <person name="Limpens E."/>
            <person name="Saunders D.G."/>
            <person name="Mu D."/>
            <person name="Pang E."/>
            <person name="Cao H."/>
            <person name="Cha H."/>
            <person name="Lin T."/>
            <person name="Zhou Q."/>
            <person name="Shang Y."/>
            <person name="Li Y."/>
            <person name="Ivanov S."/>
            <person name="Sharma T."/>
            <person name="Velzen R.V."/>
            <person name="Ruijter N.D."/>
            <person name="Aanen D.K."/>
            <person name="Win J."/>
            <person name="Kamoun S."/>
            <person name="Bisseling T."/>
            <person name="Huang S."/>
        </authorList>
    </citation>
    <scope>NUCLEOTIDE SEQUENCE [LARGE SCALE GENOMIC DNA]</scope>
    <source>
        <strain evidence="4">DAOM197198w</strain>
    </source>
</reference>
<comment type="caution">
    <text evidence="3">The sequence shown here is derived from an EMBL/GenBank/DDBJ whole genome shotgun (WGS) entry which is preliminary data.</text>
</comment>
<organism evidence="3 4">
    <name type="scientific">Rhizophagus irregularis (strain DAOM 197198w)</name>
    <name type="common">Glomus intraradices</name>
    <dbReference type="NCBI Taxonomy" id="1432141"/>
    <lineage>
        <taxon>Eukaryota</taxon>
        <taxon>Fungi</taxon>
        <taxon>Fungi incertae sedis</taxon>
        <taxon>Mucoromycota</taxon>
        <taxon>Glomeromycotina</taxon>
        <taxon>Glomeromycetes</taxon>
        <taxon>Glomerales</taxon>
        <taxon>Glomeraceae</taxon>
        <taxon>Rhizophagus</taxon>
    </lineage>
</organism>
<dbReference type="PANTHER" id="PTHR11102">
    <property type="entry name" value="SEL-1-LIKE PROTEIN"/>
    <property type="match status" value="1"/>
</dbReference>
<comment type="similarity">
    <text evidence="1">Belongs to the sel-1 family.</text>
</comment>
<dbReference type="AlphaFoldDB" id="A0A015JMI3"/>
<name>A0A015JMI3_RHIIW</name>
<sequence length="854" mass="98610">MMTYKQFDDPVEWVEKTVNIKYYPYSEFTNMKEINHGSVGNIYQANWKGTDTLLIVKSSYKLTVKEILNEIEIQREVDFHPNILRFYGVSKLETSGLANQINKYLLILEYADGGSLYSYLKEKFNELEWNDKYRLALQLANAVECVHDEGIIHCDLHAYNVLIHRNNVKLADFGLSRKISEAPNYLKDAHGLLPYVDPKCLENQSYVITTKSDVYSIGVLFWQLSSGRRPFYDENTPYDASLAIAIRNGMREDIIKNTPPEYSNLYEACWVDDPNKRPNIQKVVSSLKSIISHENNGEINSIVHVENTENKVSKEDEFTDLVISDFILKYDLDDMTENEIPLYILKQAKKLFDEISGLTIEKIVDKLITLLIKVQDKRGYNFMETNQFINQCINLYDQIPSNDIFNWLMNNQTKPQYIFLLGFLYYNGIIIENNIHEAFKLFSKASEDNYHIAQVYLSKCYQLGTGTEINIPLAIICLRNAIGNNSICAQLYLGNLYEEGTARTNVDLKKAFYWYEKAANNGNSSALYHLGKCYQFGKGIEKNPSKAFEIYKKSAEQENINAQFLIGRCYYRGIGTDINHVKAFELFKIAAEEGNYSRAQNNFGFLHENGIGTKKDLEKAFHWYHKAAENGHEIAQYNLGEYYELGTGVEKDEVKAFEWYKKSADNNFFYAKLLLGYCYVNGIGTEVNKKKGFELYNNVAQINVERYDYDEKSINILDNMCWWYQKAAEDDSKVALYNLGKCCELEGILQNKVRAFGFYKKSADQGFVDAQYKVGYCYDHGIGVNMNKEKAFDFYKIAAQEENRDAQKSLAFLYEQGKGTEKNIEKAIYWYEKAVKNGSHEAKERLDNLSSKNS</sequence>
<dbReference type="InterPro" id="IPR011009">
    <property type="entry name" value="Kinase-like_dom_sf"/>
</dbReference>
<dbReference type="SMR" id="A0A015JMI3"/>
<dbReference type="OrthoDB" id="10252171at2759"/>
<evidence type="ECO:0000256" key="1">
    <source>
        <dbReference type="ARBA" id="ARBA00038101"/>
    </source>
</evidence>
<dbReference type="EMBL" id="JEMT01017288">
    <property type="protein sequence ID" value="EXX68420.1"/>
    <property type="molecule type" value="Genomic_DNA"/>
</dbReference>
<dbReference type="InterPro" id="IPR000719">
    <property type="entry name" value="Prot_kinase_dom"/>
</dbReference>
<evidence type="ECO:0000259" key="2">
    <source>
        <dbReference type="PROSITE" id="PS50011"/>
    </source>
</evidence>
<dbReference type="Gene3D" id="1.25.40.10">
    <property type="entry name" value="Tetratricopeptide repeat domain"/>
    <property type="match status" value="3"/>
</dbReference>
<proteinExistence type="inferred from homology"/>
<dbReference type="GO" id="GO:0004672">
    <property type="term" value="F:protein kinase activity"/>
    <property type="evidence" value="ECO:0007669"/>
    <property type="project" value="InterPro"/>
</dbReference>
<dbReference type="InterPro" id="IPR001245">
    <property type="entry name" value="Ser-Thr/Tyr_kinase_cat_dom"/>
</dbReference>
<dbReference type="PANTHER" id="PTHR11102:SF160">
    <property type="entry name" value="ERAD-ASSOCIATED E3 UBIQUITIN-PROTEIN LIGASE COMPONENT HRD3"/>
    <property type="match status" value="1"/>
</dbReference>
<protein>
    <submittedName>
        <fullName evidence="3">Snf1p</fullName>
    </submittedName>
</protein>
<gene>
    <name evidence="3" type="ORF">RirG_105300</name>
</gene>
<evidence type="ECO:0000313" key="4">
    <source>
        <dbReference type="Proteomes" id="UP000022910"/>
    </source>
</evidence>
<dbReference type="Gene3D" id="1.10.510.10">
    <property type="entry name" value="Transferase(Phosphotransferase) domain 1"/>
    <property type="match status" value="1"/>
</dbReference>
<evidence type="ECO:0000313" key="3">
    <source>
        <dbReference type="EMBL" id="EXX68420.1"/>
    </source>
</evidence>
<dbReference type="SUPFAM" id="SSF81901">
    <property type="entry name" value="HCP-like"/>
    <property type="match status" value="3"/>
</dbReference>
<dbReference type="Proteomes" id="UP000022910">
    <property type="component" value="Unassembled WGS sequence"/>
</dbReference>
<dbReference type="GO" id="GO:0005524">
    <property type="term" value="F:ATP binding"/>
    <property type="evidence" value="ECO:0007669"/>
    <property type="project" value="InterPro"/>
</dbReference>
<dbReference type="PRINTS" id="PR00109">
    <property type="entry name" value="TYRKINASE"/>
</dbReference>